<dbReference type="AlphaFoldDB" id="A0A369C2I8"/>
<feature type="domain" description="TraK C-terminal" evidence="3">
    <location>
        <begin position="127"/>
        <end position="229"/>
    </location>
</feature>
<evidence type="ECO:0000256" key="1">
    <source>
        <dbReference type="SAM" id="SignalP"/>
    </source>
</evidence>
<evidence type="ECO:0000313" key="4">
    <source>
        <dbReference type="EMBL" id="RCX28003.1"/>
    </source>
</evidence>
<feature type="chain" id="PRO_5016893737" evidence="1">
    <location>
        <begin position="20"/>
        <end position="232"/>
    </location>
</feature>
<accession>A0A369C2I8</accession>
<proteinExistence type="predicted"/>
<keyword evidence="5" id="KW-1185">Reference proteome</keyword>
<dbReference type="InterPro" id="IPR055397">
    <property type="entry name" value="TraK_C"/>
</dbReference>
<protein>
    <submittedName>
        <fullName evidence="4">Conjugal transfer pilus assembly protein TraK</fullName>
    </submittedName>
</protein>
<evidence type="ECO:0000259" key="2">
    <source>
        <dbReference type="Pfam" id="PF06586"/>
    </source>
</evidence>
<feature type="signal peptide" evidence="1">
    <location>
        <begin position="1"/>
        <end position="19"/>
    </location>
</feature>
<feature type="domain" description="TraK N-terminal" evidence="2">
    <location>
        <begin position="25"/>
        <end position="112"/>
    </location>
</feature>
<keyword evidence="1" id="KW-0732">Signal</keyword>
<evidence type="ECO:0000313" key="5">
    <source>
        <dbReference type="Proteomes" id="UP000252707"/>
    </source>
</evidence>
<dbReference type="OrthoDB" id="5298536at2"/>
<organism evidence="4 5">
    <name type="scientific">Thioalbus denitrificans</name>
    <dbReference type="NCBI Taxonomy" id="547122"/>
    <lineage>
        <taxon>Bacteria</taxon>
        <taxon>Pseudomonadati</taxon>
        <taxon>Pseudomonadota</taxon>
        <taxon>Gammaproteobacteria</taxon>
        <taxon>Chromatiales</taxon>
        <taxon>Ectothiorhodospiraceae</taxon>
        <taxon>Thioalbus</taxon>
    </lineage>
</organism>
<sequence length="232" mass="25020">MIRLLLGLLLLAAGLEAGAVQIVEAVDGQSIAVKLSSRDWNRLGMADGNRIEVVRGPEERFQSQEDAARGQVYVRPLGGPSSFSLFVTDAAGATYTLLVAPTDMPAETVLIRPRNSTLAPPETHAGASVPHVARIKALMRSLATDAVPEGYGADLARREVPLWREARLVRTARYQGELAGEVYELTNVSVDEMRLDEREFGALAGNILAVAIARHALPPGGTTRVYLVREAR</sequence>
<evidence type="ECO:0000259" key="3">
    <source>
        <dbReference type="Pfam" id="PF23536"/>
    </source>
</evidence>
<dbReference type="EMBL" id="QPJY01000008">
    <property type="protein sequence ID" value="RCX28003.1"/>
    <property type="molecule type" value="Genomic_DNA"/>
</dbReference>
<dbReference type="InterPro" id="IPR010563">
    <property type="entry name" value="TraK_N"/>
</dbReference>
<name>A0A369C2I8_9GAMM</name>
<gene>
    <name evidence="4" type="ORF">DFQ59_10831</name>
</gene>
<reference evidence="4 5" key="1">
    <citation type="submission" date="2018-07" db="EMBL/GenBank/DDBJ databases">
        <title>Genomic Encyclopedia of Type Strains, Phase IV (KMG-IV): sequencing the most valuable type-strain genomes for metagenomic binning, comparative biology and taxonomic classification.</title>
        <authorList>
            <person name="Goeker M."/>
        </authorList>
    </citation>
    <scope>NUCLEOTIDE SEQUENCE [LARGE SCALE GENOMIC DNA]</scope>
    <source>
        <strain evidence="4 5">DSM 26407</strain>
    </source>
</reference>
<dbReference type="Proteomes" id="UP000252707">
    <property type="component" value="Unassembled WGS sequence"/>
</dbReference>
<dbReference type="Pfam" id="PF06586">
    <property type="entry name" value="TraK_N"/>
    <property type="match status" value="1"/>
</dbReference>
<dbReference type="Pfam" id="PF23536">
    <property type="entry name" value="TraK_C"/>
    <property type="match status" value="1"/>
</dbReference>
<dbReference type="RefSeq" id="WP_114280427.1">
    <property type="nucleotide sequence ID" value="NZ_QPJY01000008.1"/>
</dbReference>
<comment type="caution">
    <text evidence="4">The sequence shown here is derived from an EMBL/GenBank/DDBJ whole genome shotgun (WGS) entry which is preliminary data.</text>
</comment>